<organism evidence="3 4">
    <name type="scientific">Miscanthus lutarioriparius</name>
    <dbReference type="NCBI Taxonomy" id="422564"/>
    <lineage>
        <taxon>Eukaryota</taxon>
        <taxon>Viridiplantae</taxon>
        <taxon>Streptophyta</taxon>
        <taxon>Embryophyta</taxon>
        <taxon>Tracheophyta</taxon>
        <taxon>Spermatophyta</taxon>
        <taxon>Magnoliopsida</taxon>
        <taxon>Liliopsida</taxon>
        <taxon>Poales</taxon>
        <taxon>Poaceae</taxon>
        <taxon>PACMAD clade</taxon>
        <taxon>Panicoideae</taxon>
        <taxon>Andropogonodae</taxon>
        <taxon>Andropogoneae</taxon>
        <taxon>Saccharinae</taxon>
        <taxon>Miscanthus</taxon>
    </lineage>
</organism>
<name>A0A811NRN9_9POAL</name>
<dbReference type="Pfam" id="PF00646">
    <property type="entry name" value="F-box"/>
    <property type="match status" value="1"/>
</dbReference>
<dbReference type="OrthoDB" id="1274461at2759"/>
<feature type="domain" description="F-box" evidence="2">
    <location>
        <begin position="22"/>
        <end position="52"/>
    </location>
</feature>
<gene>
    <name evidence="3" type="ORF">NCGR_LOCUS18243</name>
</gene>
<dbReference type="PANTHER" id="PTHR34223:SF51">
    <property type="entry name" value="OS06G0556300 PROTEIN"/>
    <property type="match status" value="1"/>
</dbReference>
<feature type="region of interest" description="Disordered" evidence="1">
    <location>
        <begin position="133"/>
        <end position="153"/>
    </location>
</feature>
<sequence length="495" mass="55521">MRRRRRRRESQPTPPQQPERAVDLLGDLPTDVLDKILASLPARDMVRTSVLSPPWHRRWESIPGLDIELHDVRDEGGAWDSAAGFLERCAAPVGRVSIRGVPLSVYDRANDWVGAVARKSPRSLSLKLPVARKRPRQRLGGRRREEETAPTTGWAPLPSLFRCDPAALAELELRCCRIPAAPADFTGFHRLAKLDLDDVFFTGRNAWVQLEAMVSAAMPTLVELRLQNISFPAKLGVPGRWVIQAPNLRRLVLCLRIAGAGLWELGPLPNLELARIFLNDSADDRDYVQMFTAISNVRELHIGNFHIDKQAAAMNIFKDLLLGFQNLRILRVDGNFSESPTKHLVNLSPFLETVEIKAHLISLRRRLSRTFGIDLLYHSMGTFAATGIFHHGLYMMASTKAQEFFEDTLRHVEADVDDLVIAEDQADEEFMVTNVSSPPPPLCGPDGMVPFPFFKIESAEGESDEDTIERVEAQATEILCPYSDKEYAARIAVAR</sequence>
<dbReference type="Gene3D" id="3.80.10.10">
    <property type="entry name" value="Ribonuclease Inhibitor"/>
    <property type="match status" value="1"/>
</dbReference>
<protein>
    <recommendedName>
        <fullName evidence="2">F-box domain-containing protein</fullName>
    </recommendedName>
</protein>
<feature type="region of interest" description="Disordered" evidence="1">
    <location>
        <begin position="1"/>
        <end position="21"/>
    </location>
</feature>
<accession>A0A811NRN9</accession>
<dbReference type="EMBL" id="CAJGYO010000004">
    <property type="protein sequence ID" value="CAD6226405.1"/>
    <property type="molecule type" value="Genomic_DNA"/>
</dbReference>
<dbReference type="InterPro" id="IPR036047">
    <property type="entry name" value="F-box-like_dom_sf"/>
</dbReference>
<dbReference type="InterPro" id="IPR032675">
    <property type="entry name" value="LRR_dom_sf"/>
</dbReference>
<dbReference type="SUPFAM" id="SSF81383">
    <property type="entry name" value="F-box domain"/>
    <property type="match status" value="1"/>
</dbReference>
<dbReference type="PROSITE" id="PS50181">
    <property type="entry name" value="FBOX"/>
    <property type="match status" value="1"/>
</dbReference>
<dbReference type="SUPFAM" id="SSF52047">
    <property type="entry name" value="RNI-like"/>
    <property type="match status" value="1"/>
</dbReference>
<evidence type="ECO:0000256" key="1">
    <source>
        <dbReference type="SAM" id="MobiDB-lite"/>
    </source>
</evidence>
<dbReference type="Proteomes" id="UP000604825">
    <property type="component" value="Unassembled WGS sequence"/>
</dbReference>
<proteinExistence type="predicted"/>
<dbReference type="InterPro" id="IPR001810">
    <property type="entry name" value="F-box_dom"/>
</dbReference>
<evidence type="ECO:0000313" key="4">
    <source>
        <dbReference type="Proteomes" id="UP000604825"/>
    </source>
</evidence>
<dbReference type="InterPro" id="IPR053197">
    <property type="entry name" value="F-box_SCFL_complex_component"/>
</dbReference>
<dbReference type="AlphaFoldDB" id="A0A811NRN9"/>
<evidence type="ECO:0000313" key="3">
    <source>
        <dbReference type="EMBL" id="CAD6226405.1"/>
    </source>
</evidence>
<reference evidence="3" key="1">
    <citation type="submission" date="2020-10" db="EMBL/GenBank/DDBJ databases">
        <authorList>
            <person name="Han B."/>
            <person name="Lu T."/>
            <person name="Zhao Q."/>
            <person name="Huang X."/>
            <person name="Zhao Y."/>
        </authorList>
    </citation>
    <scope>NUCLEOTIDE SEQUENCE</scope>
</reference>
<comment type="caution">
    <text evidence="3">The sequence shown here is derived from an EMBL/GenBank/DDBJ whole genome shotgun (WGS) entry which is preliminary data.</text>
</comment>
<keyword evidence="4" id="KW-1185">Reference proteome</keyword>
<dbReference type="PANTHER" id="PTHR34223">
    <property type="entry name" value="OS11G0201299 PROTEIN"/>
    <property type="match status" value="1"/>
</dbReference>
<evidence type="ECO:0000259" key="2">
    <source>
        <dbReference type="PROSITE" id="PS50181"/>
    </source>
</evidence>